<reference evidence="1" key="1">
    <citation type="submission" date="2022-07" db="EMBL/GenBank/DDBJ databases">
        <title>Phylogenomic reconstructions and comparative analyses of Kickxellomycotina fungi.</title>
        <authorList>
            <person name="Reynolds N.K."/>
            <person name="Stajich J.E."/>
            <person name="Barry K."/>
            <person name="Grigoriev I.V."/>
            <person name="Crous P."/>
            <person name="Smith M.E."/>
        </authorList>
    </citation>
    <scope>NUCLEOTIDE SEQUENCE</scope>
    <source>
        <strain evidence="1">CBS 109366</strain>
    </source>
</reference>
<proteinExistence type="predicted"/>
<keyword evidence="2" id="KW-1185">Reference proteome</keyword>
<evidence type="ECO:0000313" key="2">
    <source>
        <dbReference type="Proteomes" id="UP001140234"/>
    </source>
</evidence>
<protein>
    <submittedName>
        <fullName evidence="1">Uncharacterized protein</fullName>
    </submittedName>
</protein>
<evidence type="ECO:0000313" key="1">
    <source>
        <dbReference type="EMBL" id="KAJ2764696.1"/>
    </source>
</evidence>
<comment type="caution">
    <text evidence="1">The sequence shown here is derived from an EMBL/GenBank/DDBJ whole genome shotgun (WGS) entry which is preliminary data.</text>
</comment>
<sequence>MLLPDFDPGSSGFPMRMKPGAETAEATETASASAGEEAAAGAAKGSHELEDAAADSPLSKRLRTVGKMVVESAIEMAPAWARAALWGQRVADVLGQQGSAGPEHDAAPDGCQTKELLDASAGRLGKIAIIGVHGWFPMRMLQMLAGEPTGKSEKFCLMMRDALKAHLLESHGIAVADEDITLFPLIGEGRIGDRVELLLSQITDLEAPDESTAEGEPAAKPAAKPVPVPQDKDSAAAAAAAGPSGKQSKALAEEMMPRRGRRAQALQAADTVFVVTHSQGTPVSAMMIECLLEMGLLDTTRQRVAMLAMAGISHGPLPHLRDNVVIKYIESETARELFELMDPSSHQSQRYVAALSTVLQKGVRLVCIGSWVDEAVPLYSAILQGVSHPNVYRAVYIDAPHYLDDFLTNLIIFAVRLRNMGIYDHDLLIHLSEVVAGSLWGHWGHSTVYGEPAVYKLALKWLIYSTSAASQAAASAPAG</sequence>
<organism evidence="1 2">
    <name type="scientific">Coemansia nantahalensis</name>
    <dbReference type="NCBI Taxonomy" id="2789366"/>
    <lineage>
        <taxon>Eukaryota</taxon>
        <taxon>Fungi</taxon>
        <taxon>Fungi incertae sedis</taxon>
        <taxon>Zoopagomycota</taxon>
        <taxon>Kickxellomycotina</taxon>
        <taxon>Kickxellomycetes</taxon>
        <taxon>Kickxellales</taxon>
        <taxon>Kickxellaceae</taxon>
        <taxon>Coemansia</taxon>
    </lineage>
</organism>
<dbReference type="EMBL" id="JANBUJ010002258">
    <property type="protein sequence ID" value="KAJ2764696.1"/>
    <property type="molecule type" value="Genomic_DNA"/>
</dbReference>
<accession>A0ACC1JPT7</accession>
<dbReference type="Proteomes" id="UP001140234">
    <property type="component" value="Unassembled WGS sequence"/>
</dbReference>
<gene>
    <name evidence="1" type="ORF">IWQ57_005068</name>
</gene>
<name>A0ACC1JPT7_9FUNG</name>
<feature type="non-terminal residue" evidence="1">
    <location>
        <position position="479"/>
    </location>
</feature>